<protein>
    <submittedName>
        <fullName evidence="7">Peroxiredoxin</fullName>
    </submittedName>
</protein>
<dbReference type="RefSeq" id="WP_076377487.1">
    <property type="nucleotide sequence ID" value="NZ_AP017422.1"/>
</dbReference>
<gene>
    <name evidence="7" type="ORF">SAMN05421788_10224</name>
</gene>
<feature type="chain" id="PRO_5030023023" evidence="5">
    <location>
        <begin position="22"/>
        <end position="380"/>
    </location>
</feature>
<dbReference type="PANTHER" id="PTHR42852:SF6">
    <property type="entry name" value="THIOL:DISULFIDE INTERCHANGE PROTEIN DSBE"/>
    <property type="match status" value="1"/>
</dbReference>
<sequence>MKQKKWLTAVLATALLSAAQAQEKYVIEGTVQPAPKDITLHLFYSGDKAFLHDSAKVVNGKFRFEGSVQTKGMAYVAVPPDGELMDVYVAKHGGMPAYQIGVYLETGTISLLLHPTDQQSVVVKGTVNNDVMQAARAIVWKYNNLETARAKRLEQGDSVQKEAAVKEYYQIVKAKTVAMGEFIKAHPNALASLDLLKRWINPVTDLSEAKQYYAYLSDDLKASRTGMIYGGLLKQSARIDIDSIAPDFQLTDTAGTMHHLSDYKGKYVLIDFWASWCVPCLREMPHVVKAYDAFKNKNFEVIGVSLDAQADNGRAKWINAFKKAGMTWPQWSDLNGWSSAPAKLYMINSIPSNFLLNPAGKIIAKDLRGQDLMDALRKYL</sequence>
<dbReference type="InterPro" id="IPR036249">
    <property type="entry name" value="Thioredoxin-like_sf"/>
</dbReference>
<dbReference type="AlphaFoldDB" id="A0A173MIR2"/>
<evidence type="ECO:0000313" key="7">
    <source>
        <dbReference type="EMBL" id="SIS90857.1"/>
    </source>
</evidence>
<evidence type="ECO:0000256" key="2">
    <source>
        <dbReference type="ARBA" id="ARBA00022748"/>
    </source>
</evidence>
<evidence type="ECO:0000259" key="6">
    <source>
        <dbReference type="PROSITE" id="PS51352"/>
    </source>
</evidence>
<evidence type="ECO:0000256" key="1">
    <source>
        <dbReference type="ARBA" id="ARBA00004196"/>
    </source>
</evidence>
<feature type="domain" description="Thioredoxin" evidence="6">
    <location>
        <begin position="239"/>
        <end position="380"/>
    </location>
</feature>
<keyword evidence="8" id="KW-1185">Reference proteome</keyword>
<keyword evidence="3" id="KW-1015">Disulfide bond</keyword>
<comment type="subcellular location">
    <subcellularLocation>
        <location evidence="1">Cell envelope</location>
    </subcellularLocation>
</comment>
<dbReference type="Proteomes" id="UP000186917">
    <property type="component" value="Unassembled WGS sequence"/>
</dbReference>
<dbReference type="OrthoDB" id="750178at2"/>
<dbReference type="GO" id="GO:0030313">
    <property type="term" value="C:cell envelope"/>
    <property type="evidence" value="ECO:0007669"/>
    <property type="project" value="UniProtKB-SubCell"/>
</dbReference>
<evidence type="ECO:0000256" key="3">
    <source>
        <dbReference type="ARBA" id="ARBA00023157"/>
    </source>
</evidence>
<dbReference type="STRING" id="477680.SAMN05421788_10224"/>
<dbReference type="GO" id="GO:0017004">
    <property type="term" value="P:cytochrome complex assembly"/>
    <property type="evidence" value="ECO:0007669"/>
    <property type="project" value="UniProtKB-KW"/>
</dbReference>
<dbReference type="KEGG" id="fln:FLA_3379"/>
<keyword evidence="5" id="KW-0732">Signal</keyword>
<keyword evidence="4" id="KW-0676">Redox-active center</keyword>
<dbReference type="GO" id="GO:0016209">
    <property type="term" value="F:antioxidant activity"/>
    <property type="evidence" value="ECO:0007669"/>
    <property type="project" value="InterPro"/>
</dbReference>
<dbReference type="Gene3D" id="3.40.30.10">
    <property type="entry name" value="Glutaredoxin"/>
    <property type="match status" value="1"/>
</dbReference>
<keyword evidence="2" id="KW-0201">Cytochrome c-type biogenesis</keyword>
<name>A0A173MIR2_9BACT</name>
<evidence type="ECO:0000256" key="5">
    <source>
        <dbReference type="SAM" id="SignalP"/>
    </source>
</evidence>
<dbReference type="PROSITE" id="PS51352">
    <property type="entry name" value="THIOREDOXIN_2"/>
    <property type="match status" value="1"/>
</dbReference>
<dbReference type="CDD" id="cd02966">
    <property type="entry name" value="TlpA_like_family"/>
    <property type="match status" value="1"/>
</dbReference>
<dbReference type="PROSITE" id="PS00194">
    <property type="entry name" value="THIOREDOXIN_1"/>
    <property type="match status" value="1"/>
</dbReference>
<evidence type="ECO:0000313" key="8">
    <source>
        <dbReference type="Proteomes" id="UP000186917"/>
    </source>
</evidence>
<evidence type="ECO:0000256" key="4">
    <source>
        <dbReference type="ARBA" id="ARBA00023284"/>
    </source>
</evidence>
<dbReference type="Pfam" id="PF14289">
    <property type="entry name" value="DUF4369"/>
    <property type="match status" value="1"/>
</dbReference>
<dbReference type="InterPro" id="IPR025380">
    <property type="entry name" value="DUF4369"/>
</dbReference>
<accession>A0A173MIR2</accession>
<dbReference type="InterPro" id="IPR017937">
    <property type="entry name" value="Thioredoxin_CS"/>
</dbReference>
<organism evidence="7 8">
    <name type="scientific">Filimonas lacunae</name>
    <dbReference type="NCBI Taxonomy" id="477680"/>
    <lineage>
        <taxon>Bacteria</taxon>
        <taxon>Pseudomonadati</taxon>
        <taxon>Bacteroidota</taxon>
        <taxon>Chitinophagia</taxon>
        <taxon>Chitinophagales</taxon>
        <taxon>Chitinophagaceae</taxon>
        <taxon>Filimonas</taxon>
    </lineage>
</organism>
<proteinExistence type="predicted"/>
<dbReference type="SUPFAM" id="SSF52833">
    <property type="entry name" value="Thioredoxin-like"/>
    <property type="match status" value="1"/>
</dbReference>
<reference evidence="8" key="1">
    <citation type="submission" date="2017-01" db="EMBL/GenBank/DDBJ databases">
        <authorList>
            <person name="Varghese N."/>
            <person name="Submissions S."/>
        </authorList>
    </citation>
    <scope>NUCLEOTIDE SEQUENCE [LARGE SCALE GENOMIC DNA]</scope>
    <source>
        <strain evidence="8">DSM 21054</strain>
    </source>
</reference>
<dbReference type="EMBL" id="FTOR01000002">
    <property type="protein sequence ID" value="SIS90857.1"/>
    <property type="molecule type" value="Genomic_DNA"/>
</dbReference>
<dbReference type="InterPro" id="IPR050553">
    <property type="entry name" value="Thioredoxin_ResA/DsbE_sf"/>
</dbReference>
<dbReference type="InterPro" id="IPR013766">
    <property type="entry name" value="Thioredoxin_domain"/>
</dbReference>
<dbReference type="GO" id="GO:0016491">
    <property type="term" value="F:oxidoreductase activity"/>
    <property type="evidence" value="ECO:0007669"/>
    <property type="project" value="InterPro"/>
</dbReference>
<dbReference type="Pfam" id="PF00578">
    <property type="entry name" value="AhpC-TSA"/>
    <property type="match status" value="1"/>
</dbReference>
<dbReference type="PANTHER" id="PTHR42852">
    <property type="entry name" value="THIOL:DISULFIDE INTERCHANGE PROTEIN DSBE"/>
    <property type="match status" value="1"/>
</dbReference>
<dbReference type="InterPro" id="IPR000866">
    <property type="entry name" value="AhpC/TSA"/>
</dbReference>
<feature type="signal peptide" evidence="5">
    <location>
        <begin position="1"/>
        <end position="21"/>
    </location>
</feature>